<sequence length="165" mass="19476">MFTTDRVVLTVVWSLVVGSFLFLVPGSKRRESLIVFFSCQMLTWSLSLLFVEFGLLTNPVREFQEATQTNFTFNYAFFPMIAVFYNLYFPERAGRMLKLAYMALVPMIATVCTLLAEHYTNLIHYKHFHWYMNWFVFAAGFYAMRRYAIWFFYGSSPSRKGGKYL</sequence>
<keyword evidence="3" id="KW-1185">Reference proteome</keyword>
<name>A0A2W1LKI9_9BACL</name>
<gene>
    <name evidence="2" type="ORF">DNH61_12775</name>
</gene>
<organism evidence="2 3">
    <name type="scientific">Paenibacillus sambharensis</name>
    <dbReference type="NCBI Taxonomy" id="1803190"/>
    <lineage>
        <taxon>Bacteria</taxon>
        <taxon>Bacillati</taxon>
        <taxon>Bacillota</taxon>
        <taxon>Bacilli</taxon>
        <taxon>Bacillales</taxon>
        <taxon>Paenibacillaceae</taxon>
        <taxon>Paenibacillus</taxon>
    </lineage>
</organism>
<dbReference type="AlphaFoldDB" id="A0A2W1LKI9"/>
<dbReference type="NCBIfam" id="NF041644">
    <property type="entry name" value="CBO0543_fam"/>
    <property type="match status" value="1"/>
</dbReference>
<evidence type="ECO:0000313" key="3">
    <source>
        <dbReference type="Proteomes" id="UP000249522"/>
    </source>
</evidence>
<keyword evidence="1" id="KW-0812">Transmembrane</keyword>
<proteinExistence type="predicted"/>
<dbReference type="EMBL" id="QKRB01000044">
    <property type="protein sequence ID" value="PZD95405.1"/>
    <property type="molecule type" value="Genomic_DNA"/>
</dbReference>
<dbReference type="RefSeq" id="WP_111147035.1">
    <property type="nucleotide sequence ID" value="NZ_QKRB01000044.1"/>
</dbReference>
<feature type="transmembrane region" description="Helical" evidence="1">
    <location>
        <begin position="33"/>
        <end position="51"/>
    </location>
</feature>
<reference evidence="2 3" key="1">
    <citation type="submission" date="2018-06" db="EMBL/GenBank/DDBJ databases">
        <title>Paenibacillus imtechensis sp. nov.</title>
        <authorList>
            <person name="Pinnaka A.K."/>
            <person name="Singh H."/>
            <person name="Kaur M."/>
        </authorList>
    </citation>
    <scope>NUCLEOTIDE SEQUENCE [LARGE SCALE GENOMIC DNA]</scope>
    <source>
        <strain evidence="2 3">SMB1</strain>
    </source>
</reference>
<feature type="transmembrane region" description="Helical" evidence="1">
    <location>
        <begin position="6"/>
        <end position="26"/>
    </location>
</feature>
<evidence type="ECO:0000313" key="2">
    <source>
        <dbReference type="EMBL" id="PZD95405.1"/>
    </source>
</evidence>
<evidence type="ECO:0000256" key="1">
    <source>
        <dbReference type="SAM" id="Phobius"/>
    </source>
</evidence>
<comment type="caution">
    <text evidence="2">The sequence shown here is derived from an EMBL/GenBank/DDBJ whole genome shotgun (WGS) entry which is preliminary data.</text>
</comment>
<dbReference type="Proteomes" id="UP000249522">
    <property type="component" value="Unassembled WGS sequence"/>
</dbReference>
<accession>A0A2W1LKI9</accession>
<keyword evidence="1" id="KW-1133">Transmembrane helix</keyword>
<feature type="transmembrane region" description="Helical" evidence="1">
    <location>
        <begin position="100"/>
        <end position="119"/>
    </location>
</feature>
<dbReference type="OrthoDB" id="2664017at2"/>
<feature type="transmembrane region" description="Helical" evidence="1">
    <location>
        <begin position="131"/>
        <end position="153"/>
    </location>
</feature>
<keyword evidence="1" id="KW-0472">Membrane</keyword>
<protein>
    <submittedName>
        <fullName evidence="2">Uncharacterized protein</fullName>
    </submittedName>
</protein>
<dbReference type="InterPro" id="IPR048147">
    <property type="entry name" value="CBO0543-like"/>
</dbReference>
<feature type="transmembrane region" description="Helical" evidence="1">
    <location>
        <begin position="71"/>
        <end position="88"/>
    </location>
</feature>